<dbReference type="EMBL" id="JAGKHQ010000003">
    <property type="protein sequence ID" value="KAG7520143.1"/>
    <property type="molecule type" value="Genomic_DNA"/>
</dbReference>
<keyword evidence="2" id="KW-0675">Receptor</keyword>
<dbReference type="GO" id="GO:0006355">
    <property type="term" value="P:regulation of DNA-templated transcription"/>
    <property type="evidence" value="ECO:0007669"/>
    <property type="project" value="InterPro"/>
</dbReference>
<gene>
    <name evidence="2" type="ORF">JOB18_023675</name>
</gene>
<dbReference type="PANTHER" id="PTHR16131:SF2">
    <property type="entry name" value="LIGAND-DEPENDENT NUCLEAR RECEPTOR-INTERACTING FACTOR 1"/>
    <property type="match status" value="1"/>
</dbReference>
<feature type="compositionally biased region" description="Polar residues" evidence="1">
    <location>
        <begin position="413"/>
        <end position="425"/>
    </location>
</feature>
<dbReference type="GO" id="GO:0042974">
    <property type="term" value="F:nuclear retinoic acid receptor binding"/>
    <property type="evidence" value="ECO:0007669"/>
    <property type="project" value="InterPro"/>
</dbReference>
<evidence type="ECO:0000313" key="2">
    <source>
        <dbReference type="EMBL" id="KAG7520143.1"/>
    </source>
</evidence>
<feature type="region of interest" description="Disordered" evidence="1">
    <location>
        <begin position="636"/>
        <end position="692"/>
    </location>
</feature>
<dbReference type="Pfam" id="PF15741">
    <property type="entry name" value="LRIF1"/>
    <property type="match status" value="1"/>
</dbReference>
<dbReference type="AlphaFoldDB" id="A0AAV6SRG1"/>
<comment type="caution">
    <text evidence="2">The sequence shown here is derived from an EMBL/GenBank/DDBJ whole genome shotgun (WGS) entry which is preliminary data.</text>
</comment>
<dbReference type="InterPro" id="IPR026191">
    <property type="entry name" value="LRIF1"/>
</dbReference>
<proteinExistence type="predicted"/>
<keyword evidence="3" id="KW-1185">Reference proteome</keyword>
<dbReference type="PANTHER" id="PTHR16131">
    <property type="entry name" value="LIGAND-DEPENDENT NUCLEAR RECEPTOR-INTERACTING FACTOR 1"/>
    <property type="match status" value="1"/>
</dbReference>
<organism evidence="2 3">
    <name type="scientific">Solea senegalensis</name>
    <name type="common">Senegalese sole</name>
    <dbReference type="NCBI Taxonomy" id="28829"/>
    <lineage>
        <taxon>Eukaryota</taxon>
        <taxon>Metazoa</taxon>
        <taxon>Chordata</taxon>
        <taxon>Craniata</taxon>
        <taxon>Vertebrata</taxon>
        <taxon>Euteleostomi</taxon>
        <taxon>Actinopterygii</taxon>
        <taxon>Neopterygii</taxon>
        <taxon>Teleostei</taxon>
        <taxon>Neoteleostei</taxon>
        <taxon>Acanthomorphata</taxon>
        <taxon>Carangaria</taxon>
        <taxon>Pleuronectiformes</taxon>
        <taxon>Pleuronectoidei</taxon>
        <taxon>Soleidae</taxon>
        <taxon>Solea</taxon>
    </lineage>
</organism>
<sequence length="692" mass="74900">MESGHSESSVYYQAVPAFGADGKNVLKLIPVKMVNGQFFQAQISKPRMESTTQSFMRVSSTPHQMKTAVTPSATEQTVTKKLTVMKGFPSQVGLVPSNLVSNPPPQQQTVYVTAPFATNSPGRPRQLPVTVKSPVLPRGQLIQIPPNAQVRTVPASELPVGVKKQIFKSSVKGSDEPTVIYVSPVTTVIQAAAPAQDSALHTLKPPLKLIPKASNRPNGPTRWVIEEEGCTKAQSHNPPSAPLIPHILNAVKKTEKAGQQHCEVNNGAASESSLGKSSCDALVMCNGKMFFVAEKRSLPDEMGESKLNKTVDSTVQQTVEQATSQTCQNMSVITPHEVIDLCDDDGQEDSIPISHQEDDNVIFVSYIPPKSEARSVQASRRSDKMNTSHSDSVSGGAGEVSTEVSKVTENKESNVMTQHSTSTLQLGEMRDEVEAGTPADLSNCDGSSATHTQDESSLSPDEREMADHQLRKMFEIRSDVKIHLQRIDEAPAELVLTESVSSESDHQSQESDTCRSGKGVTQEDQSADITPLQHSPFKLNSHSLPAVENCPSGAVTETLCGVGNAPVINYVEPIDEDFLISSNEDTADQGQAQNTNTRRIVRTRKRTMCPCCIPGSLEPAMKYKVDDLGKWTCGTQQTGKKGTQKKTARKGGTTPGNGFITSRSKQVTVRDGLSTASMHSELKSHKHMKRVK</sequence>
<evidence type="ECO:0000313" key="3">
    <source>
        <dbReference type="Proteomes" id="UP000693946"/>
    </source>
</evidence>
<feature type="region of interest" description="Disordered" evidence="1">
    <location>
        <begin position="497"/>
        <end position="527"/>
    </location>
</feature>
<protein>
    <submittedName>
        <fullName evidence="2">Ligand-dependent nuclear receptor-interacting factor 1</fullName>
    </submittedName>
</protein>
<feature type="region of interest" description="Disordered" evidence="1">
    <location>
        <begin position="372"/>
        <end position="463"/>
    </location>
</feature>
<reference evidence="2 3" key="1">
    <citation type="journal article" date="2021" name="Sci. Rep.">
        <title>Chromosome anchoring in Senegalese sole (Solea senegalensis) reveals sex-associated markers and genome rearrangements in flatfish.</title>
        <authorList>
            <person name="Guerrero-Cozar I."/>
            <person name="Gomez-Garrido J."/>
            <person name="Berbel C."/>
            <person name="Martinez-Blanch J.F."/>
            <person name="Alioto T."/>
            <person name="Claros M.G."/>
            <person name="Gagnaire P.A."/>
            <person name="Manchado M."/>
        </authorList>
    </citation>
    <scope>NUCLEOTIDE SEQUENCE [LARGE SCALE GENOMIC DNA]</scope>
    <source>
        <strain evidence="2">Sse05_10M</strain>
    </source>
</reference>
<name>A0AAV6SRG1_SOLSE</name>
<feature type="compositionally biased region" description="Basic and acidic residues" evidence="1">
    <location>
        <begin position="503"/>
        <end position="515"/>
    </location>
</feature>
<dbReference type="Proteomes" id="UP000693946">
    <property type="component" value="Linkage Group LG11"/>
</dbReference>
<feature type="compositionally biased region" description="Polar residues" evidence="1">
    <location>
        <begin position="444"/>
        <end position="459"/>
    </location>
</feature>
<evidence type="ECO:0000256" key="1">
    <source>
        <dbReference type="SAM" id="MobiDB-lite"/>
    </source>
</evidence>
<accession>A0AAV6SRG1</accession>